<keyword evidence="2" id="KW-0521">NADP</keyword>
<dbReference type="GeneID" id="4851011"/>
<organism evidence="4 5">
    <name type="scientific">Scheffersomyces stipitis (strain ATCC 58785 / CBS 6054 / NBRC 10063 / NRRL Y-11545)</name>
    <name type="common">Yeast</name>
    <name type="synonym">Pichia stipitis</name>
    <dbReference type="NCBI Taxonomy" id="322104"/>
    <lineage>
        <taxon>Eukaryota</taxon>
        <taxon>Fungi</taxon>
        <taxon>Dikarya</taxon>
        <taxon>Ascomycota</taxon>
        <taxon>Saccharomycotina</taxon>
        <taxon>Pichiomycetes</taxon>
        <taxon>Debaryomycetaceae</taxon>
        <taxon>Scheffersomyces</taxon>
    </lineage>
</organism>
<comment type="similarity">
    <text evidence="1">Belongs to the short-chain dehydrogenases/reductases (SDR) family.</text>
</comment>
<dbReference type="RefSeq" id="XP_001387364.1">
    <property type="nucleotide sequence ID" value="XM_001387327.1"/>
</dbReference>
<dbReference type="PRINTS" id="PR00081">
    <property type="entry name" value="GDHRDH"/>
</dbReference>
<evidence type="ECO:0000256" key="1">
    <source>
        <dbReference type="ARBA" id="ARBA00006484"/>
    </source>
</evidence>
<dbReference type="PANTHER" id="PTHR24320">
    <property type="entry name" value="RETINOL DEHYDROGENASE"/>
    <property type="match status" value="1"/>
</dbReference>
<dbReference type="InterPro" id="IPR002347">
    <property type="entry name" value="SDR_fam"/>
</dbReference>
<evidence type="ECO:0000313" key="4">
    <source>
        <dbReference type="EMBL" id="EAZ63341.1"/>
    </source>
</evidence>
<protein>
    <submittedName>
        <fullName evidence="4">Uncharacterized protein</fullName>
    </submittedName>
</protein>
<dbReference type="STRING" id="322104.A3GFG2"/>
<evidence type="ECO:0000256" key="2">
    <source>
        <dbReference type="ARBA" id="ARBA00022857"/>
    </source>
</evidence>
<dbReference type="KEGG" id="pic:PICST_86463"/>
<dbReference type="OMA" id="DGHEAQW"/>
<dbReference type="HOGENOM" id="CLU_010194_44_6_1"/>
<evidence type="ECO:0000313" key="5">
    <source>
        <dbReference type="Proteomes" id="UP000002258"/>
    </source>
</evidence>
<comment type="caution">
    <text evidence="4">The sequence shown here is derived from an EMBL/GenBank/DDBJ whole genome shotgun (WGS) entry which is preliminary data.</text>
</comment>
<proteinExistence type="inferred from homology"/>
<dbReference type="Gene3D" id="3.40.50.720">
    <property type="entry name" value="NAD(P)-binding Rossmann-like Domain"/>
    <property type="match status" value="1"/>
</dbReference>
<dbReference type="EMBL" id="AAVQ01000001">
    <property type="protein sequence ID" value="EAZ63341.1"/>
    <property type="molecule type" value="Genomic_DNA"/>
</dbReference>
<dbReference type="SUPFAM" id="SSF51735">
    <property type="entry name" value="NAD(P)-binding Rossmann-fold domains"/>
    <property type="match status" value="1"/>
</dbReference>
<dbReference type="AlphaFoldDB" id="A3GFG2"/>
<dbReference type="PANTHER" id="PTHR24320:SF282">
    <property type="entry name" value="WW DOMAIN-CONTAINING OXIDOREDUCTASE"/>
    <property type="match status" value="1"/>
</dbReference>
<dbReference type="InterPro" id="IPR036291">
    <property type="entry name" value="NAD(P)-bd_dom_sf"/>
</dbReference>
<reference evidence="4 5" key="1">
    <citation type="journal article" date="2007" name="Nat. Biotechnol.">
        <title>Genome sequence of the lignocellulose-bioconverting and xylose-fermenting yeast Pichia stipitis.</title>
        <authorList>
            <person name="Jeffries T.W."/>
            <person name="Grigoriev I.V."/>
            <person name="Grimwood J."/>
            <person name="Laplaza J.M."/>
            <person name="Aerts A."/>
            <person name="Salamov A."/>
            <person name="Schmutz J."/>
            <person name="Lindquist E."/>
            <person name="Dehal P."/>
            <person name="Shapiro H."/>
            <person name="Jin Y.S."/>
            <person name="Passoth V."/>
            <person name="Richardson P.M."/>
        </authorList>
    </citation>
    <scope>NUCLEOTIDE SEQUENCE [LARGE SCALE GENOMIC DNA]</scope>
    <source>
        <strain evidence="5">ATCC 58785 / CBS 6054 / NBRC 10063 / NRRL Y-11545</strain>
    </source>
</reference>
<sequence>MAKNFYNPNSAPYYDPKTDRRVVFITGGNSGIGWFTILHLYLHGYVVYIAGRTESKVLTAIDEIKQEAEKRTTAAGDEALKRPLGELSYLHIDLLDLSSVDEAAKQFASKEKKLHVLINNAGLMGVPYELTKDKYEVQYQVNYVSHFLLSLKLLPQLQAVVDEGKVQPRVVTLASVGHNFAFKHFAPSDTINKNPNVIYTWVRYGQAKTANIQFASEFAKKYPDILSVSVHPGIILGTELYNYWKKLPVIGWIFKGSSWFLDKSIGVSNEEGATASLKLAMDPSVTAAEDNGKYYSTGGVEDTASKIARDPEFAKLTWDWNLEQLNERGFHLKG</sequence>
<name>A3GFG2_PICST</name>
<evidence type="ECO:0000256" key="3">
    <source>
        <dbReference type="ARBA" id="ARBA00023002"/>
    </source>
</evidence>
<dbReference type="Pfam" id="PF00106">
    <property type="entry name" value="adh_short"/>
    <property type="match status" value="1"/>
</dbReference>
<dbReference type="eggNOG" id="KOG1208">
    <property type="taxonomic scope" value="Eukaryota"/>
</dbReference>
<dbReference type="OrthoDB" id="191139at2759"/>
<accession>A3GFG2</accession>
<dbReference type="GO" id="GO:0016491">
    <property type="term" value="F:oxidoreductase activity"/>
    <property type="evidence" value="ECO:0007669"/>
    <property type="project" value="UniProtKB-KW"/>
</dbReference>
<gene>
    <name evidence="4" type="ORF">PICST_86463</name>
</gene>
<keyword evidence="5" id="KW-1185">Reference proteome</keyword>
<keyword evidence="3" id="KW-0560">Oxidoreductase</keyword>
<dbReference type="Proteomes" id="UP000002258">
    <property type="component" value="Chromosome 1"/>
</dbReference>
<dbReference type="InParanoid" id="A3GFG2"/>